<accession>A0A8H7U0J5</accession>
<name>A0A8H7U0J5_9APHY</name>
<dbReference type="EMBL" id="JADOXO010000156">
    <property type="protein sequence ID" value="KAF9811126.1"/>
    <property type="molecule type" value="Genomic_DNA"/>
</dbReference>
<reference evidence="1" key="1">
    <citation type="submission" date="2020-11" db="EMBL/GenBank/DDBJ databases">
        <authorList>
            <person name="Koelle M."/>
            <person name="Horta M.A.C."/>
            <person name="Nowrousian M."/>
            <person name="Ohm R.A."/>
            <person name="Benz P."/>
            <person name="Pilgard A."/>
        </authorList>
    </citation>
    <scope>NUCLEOTIDE SEQUENCE</scope>
    <source>
        <strain evidence="1">FPRL280</strain>
    </source>
</reference>
<protein>
    <submittedName>
        <fullName evidence="1">Uncharacterized protein</fullName>
    </submittedName>
</protein>
<comment type="caution">
    <text evidence="1">The sequence shown here is derived from an EMBL/GenBank/DDBJ whole genome shotgun (WGS) entry which is preliminary data.</text>
</comment>
<sequence length="104" mass="12042">MCRISGVAVIPVVGAWIRLDVVSTQPRGTFVNISSPPRIAQGEHVCSRRMQRRLHRRASCPETPHLSIRVKQDCSSRRLAEIRCVSSLRRRQRQKRRPMPFTRN</sequence>
<organism evidence="1 2">
    <name type="scientific">Rhodonia placenta</name>
    <dbReference type="NCBI Taxonomy" id="104341"/>
    <lineage>
        <taxon>Eukaryota</taxon>
        <taxon>Fungi</taxon>
        <taxon>Dikarya</taxon>
        <taxon>Basidiomycota</taxon>
        <taxon>Agaricomycotina</taxon>
        <taxon>Agaricomycetes</taxon>
        <taxon>Polyporales</taxon>
        <taxon>Adustoporiaceae</taxon>
        <taxon>Rhodonia</taxon>
    </lineage>
</organism>
<evidence type="ECO:0000313" key="2">
    <source>
        <dbReference type="Proteomes" id="UP000639403"/>
    </source>
</evidence>
<dbReference type="Proteomes" id="UP000639403">
    <property type="component" value="Unassembled WGS sequence"/>
</dbReference>
<reference evidence="1" key="2">
    <citation type="journal article" name="Front. Microbiol.">
        <title>Degradative Capacity of Two Strains of Rhodonia placenta: From Phenotype to Genotype.</title>
        <authorList>
            <person name="Kolle M."/>
            <person name="Horta M.A.C."/>
            <person name="Nowrousian M."/>
            <person name="Ohm R.A."/>
            <person name="Benz J.P."/>
            <person name="Pilgard A."/>
        </authorList>
    </citation>
    <scope>NUCLEOTIDE SEQUENCE</scope>
    <source>
        <strain evidence="1">FPRL280</strain>
    </source>
</reference>
<proteinExistence type="predicted"/>
<gene>
    <name evidence="1" type="ORF">IEO21_06644</name>
</gene>
<dbReference type="AlphaFoldDB" id="A0A8H7U0J5"/>
<evidence type="ECO:0000313" key="1">
    <source>
        <dbReference type="EMBL" id="KAF9811126.1"/>
    </source>
</evidence>